<proteinExistence type="inferred from homology"/>
<sequence>MGSIMSKTVDHDTLERELLEHRDKLLGFIRTKVADPQAAEDILHDSLLKAARSLQQLDDPDKLVAWFYQIVRHAIIDRRRRQQTEAKYLEKYARDEQVAVTPDEQASLCTCLHDLIPTLKDEYQEMIEVMELGDGESEQVAQRLGISRNNLKVRRYRARNKLKERLEECCGDCAERGCLDCTCHE</sequence>
<comment type="similarity">
    <text evidence="1">Belongs to the sigma-70 factor family. ECF subfamily.</text>
</comment>
<dbReference type="PANTHER" id="PTHR43133">
    <property type="entry name" value="RNA POLYMERASE ECF-TYPE SIGMA FACTO"/>
    <property type="match status" value="1"/>
</dbReference>
<dbReference type="Pfam" id="PF04542">
    <property type="entry name" value="Sigma70_r2"/>
    <property type="match status" value="1"/>
</dbReference>
<dbReference type="Gene3D" id="1.10.1740.10">
    <property type="match status" value="1"/>
</dbReference>
<dbReference type="Proteomes" id="UP000315995">
    <property type="component" value="Chromosome"/>
</dbReference>
<dbReference type="GO" id="GO:0016987">
    <property type="term" value="F:sigma factor activity"/>
    <property type="evidence" value="ECO:0007669"/>
    <property type="project" value="UniProtKB-KW"/>
</dbReference>
<dbReference type="GO" id="GO:0006352">
    <property type="term" value="P:DNA-templated transcription initiation"/>
    <property type="evidence" value="ECO:0007669"/>
    <property type="project" value="InterPro"/>
</dbReference>
<gene>
    <name evidence="8" type="ORF">FIV42_24930</name>
</gene>
<dbReference type="InterPro" id="IPR014284">
    <property type="entry name" value="RNA_pol_sigma-70_dom"/>
</dbReference>
<protein>
    <submittedName>
        <fullName evidence="8">Sigma-70 family RNA polymerase sigma factor</fullName>
    </submittedName>
</protein>
<evidence type="ECO:0000256" key="5">
    <source>
        <dbReference type="ARBA" id="ARBA00023163"/>
    </source>
</evidence>
<dbReference type="InterPro" id="IPR007627">
    <property type="entry name" value="RNA_pol_sigma70_r2"/>
</dbReference>
<accession>A0A5B8YB39</accession>
<dbReference type="InterPro" id="IPR013324">
    <property type="entry name" value="RNA_pol_sigma_r3/r4-like"/>
</dbReference>
<evidence type="ECO:0000256" key="1">
    <source>
        <dbReference type="ARBA" id="ARBA00010641"/>
    </source>
</evidence>
<evidence type="ECO:0000259" key="7">
    <source>
        <dbReference type="Pfam" id="PF08281"/>
    </source>
</evidence>
<keyword evidence="5" id="KW-0804">Transcription</keyword>
<dbReference type="SUPFAM" id="SSF88946">
    <property type="entry name" value="Sigma2 domain of RNA polymerase sigma factors"/>
    <property type="match status" value="1"/>
</dbReference>
<organism evidence="8 9">
    <name type="scientific">Persicimonas caeni</name>
    <dbReference type="NCBI Taxonomy" id="2292766"/>
    <lineage>
        <taxon>Bacteria</taxon>
        <taxon>Deltaproteobacteria</taxon>
        <taxon>Bradymonadales</taxon>
        <taxon>Bradymonadaceae</taxon>
        <taxon>Persicimonas</taxon>
    </lineage>
</organism>
<dbReference type="InterPro" id="IPR013325">
    <property type="entry name" value="RNA_pol_sigma_r2"/>
</dbReference>
<keyword evidence="4" id="KW-0238">DNA-binding</keyword>
<dbReference type="InterPro" id="IPR036388">
    <property type="entry name" value="WH-like_DNA-bd_sf"/>
</dbReference>
<dbReference type="Pfam" id="PF08281">
    <property type="entry name" value="Sigma70_r4_2"/>
    <property type="match status" value="1"/>
</dbReference>
<reference evidence="8 9" key="1">
    <citation type="submission" date="2019-06" db="EMBL/GenBank/DDBJ databases">
        <title>Persicimonas caeni gen. nov., sp. nov., a predatory bacterium isolated from solar saltern.</title>
        <authorList>
            <person name="Wang S."/>
        </authorList>
    </citation>
    <scope>NUCLEOTIDE SEQUENCE [LARGE SCALE GENOMIC DNA]</scope>
    <source>
        <strain evidence="8 9">YN101</strain>
    </source>
</reference>
<accession>A0A4Y6Q0A1</accession>
<evidence type="ECO:0000256" key="4">
    <source>
        <dbReference type="ARBA" id="ARBA00023125"/>
    </source>
</evidence>
<dbReference type="InterPro" id="IPR039425">
    <property type="entry name" value="RNA_pol_sigma-70-like"/>
</dbReference>
<name>A0A4Y6Q0A1_PERCE</name>
<dbReference type="InterPro" id="IPR013249">
    <property type="entry name" value="RNA_pol_sigma70_r4_t2"/>
</dbReference>
<dbReference type="Gene3D" id="1.10.10.10">
    <property type="entry name" value="Winged helix-like DNA-binding domain superfamily/Winged helix DNA-binding domain"/>
    <property type="match status" value="1"/>
</dbReference>
<evidence type="ECO:0000259" key="6">
    <source>
        <dbReference type="Pfam" id="PF04542"/>
    </source>
</evidence>
<feature type="domain" description="RNA polymerase sigma-70 region 2" evidence="6">
    <location>
        <begin position="20"/>
        <end position="83"/>
    </location>
</feature>
<dbReference type="GO" id="GO:0003677">
    <property type="term" value="F:DNA binding"/>
    <property type="evidence" value="ECO:0007669"/>
    <property type="project" value="UniProtKB-KW"/>
</dbReference>
<dbReference type="AlphaFoldDB" id="A0A4Y6Q0A1"/>
<evidence type="ECO:0000256" key="3">
    <source>
        <dbReference type="ARBA" id="ARBA00023082"/>
    </source>
</evidence>
<keyword evidence="2" id="KW-0805">Transcription regulation</keyword>
<dbReference type="EMBL" id="CP041186">
    <property type="protein sequence ID" value="QDG53869.1"/>
    <property type="molecule type" value="Genomic_DNA"/>
</dbReference>
<dbReference type="PANTHER" id="PTHR43133:SF8">
    <property type="entry name" value="RNA POLYMERASE SIGMA FACTOR HI_1459-RELATED"/>
    <property type="match status" value="1"/>
</dbReference>
<keyword evidence="9" id="KW-1185">Reference proteome</keyword>
<evidence type="ECO:0000313" key="9">
    <source>
        <dbReference type="Proteomes" id="UP000315995"/>
    </source>
</evidence>
<evidence type="ECO:0000256" key="2">
    <source>
        <dbReference type="ARBA" id="ARBA00023015"/>
    </source>
</evidence>
<evidence type="ECO:0000313" key="8">
    <source>
        <dbReference type="EMBL" id="QDG53869.1"/>
    </source>
</evidence>
<dbReference type="SUPFAM" id="SSF88659">
    <property type="entry name" value="Sigma3 and sigma4 domains of RNA polymerase sigma factors"/>
    <property type="match status" value="1"/>
</dbReference>
<dbReference type="OrthoDB" id="9803470at2"/>
<feature type="domain" description="RNA polymerase sigma factor 70 region 4 type 2" evidence="7">
    <location>
        <begin position="111"/>
        <end position="162"/>
    </location>
</feature>
<dbReference type="NCBIfam" id="TIGR02937">
    <property type="entry name" value="sigma70-ECF"/>
    <property type="match status" value="1"/>
</dbReference>
<keyword evidence="3" id="KW-0731">Sigma factor</keyword>